<dbReference type="EMBL" id="JANUCT010000005">
    <property type="protein sequence ID" value="MCS3902935.1"/>
    <property type="molecule type" value="Genomic_DNA"/>
</dbReference>
<keyword evidence="2" id="KW-1185">Reference proteome</keyword>
<name>A0AAE3L114_9GAMM</name>
<dbReference type="AlphaFoldDB" id="A0AAE3L114"/>
<dbReference type="InterPro" id="IPR044925">
    <property type="entry name" value="His-Me_finger_sf"/>
</dbReference>
<dbReference type="GO" id="GO:0004518">
    <property type="term" value="F:nuclease activity"/>
    <property type="evidence" value="ECO:0007669"/>
    <property type="project" value="InterPro"/>
</dbReference>
<gene>
    <name evidence="1" type="ORF">J2T55_000943</name>
</gene>
<evidence type="ECO:0000313" key="2">
    <source>
        <dbReference type="Proteomes" id="UP001204445"/>
    </source>
</evidence>
<comment type="caution">
    <text evidence="1">The sequence shown here is derived from an EMBL/GenBank/DDBJ whole genome shotgun (WGS) entry which is preliminary data.</text>
</comment>
<evidence type="ECO:0000313" key="1">
    <source>
        <dbReference type="EMBL" id="MCS3902935.1"/>
    </source>
</evidence>
<reference evidence="1" key="1">
    <citation type="submission" date="2022-08" db="EMBL/GenBank/DDBJ databases">
        <title>Genomic Encyclopedia of Type Strains, Phase III (KMG-III): the genomes of soil and plant-associated and newly described type strains.</title>
        <authorList>
            <person name="Whitman W."/>
        </authorList>
    </citation>
    <scope>NUCLEOTIDE SEQUENCE</scope>
    <source>
        <strain evidence="1">HMT 1</strain>
    </source>
</reference>
<sequence>MSTGLSWPMHPISAGCTRCSTGTTGTGPDFEQYRNDRVHAIQGNRNPFIDEPGWANLSHASNHG</sequence>
<organism evidence="1 2">
    <name type="scientific">Methylohalomonas lacus</name>
    <dbReference type="NCBI Taxonomy" id="398773"/>
    <lineage>
        <taxon>Bacteria</taxon>
        <taxon>Pseudomonadati</taxon>
        <taxon>Pseudomonadota</taxon>
        <taxon>Gammaproteobacteria</taxon>
        <taxon>Methylohalomonadales</taxon>
        <taxon>Methylohalomonadaceae</taxon>
        <taxon>Methylohalomonas</taxon>
    </lineage>
</organism>
<dbReference type="Proteomes" id="UP001204445">
    <property type="component" value="Unassembled WGS sequence"/>
</dbReference>
<proteinExistence type="predicted"/>
<dbReference type="SUPFAM" id="SSF54060">
    <property type="entry name" value="His-Me finger endonucleases"/>
    <property type="match status" value="1"/>
</dbReference>
<protein>
    <submittedName>
        <fullName evidence="1">Uncharacterized protein</fullName>
    </submittedName>
</protein>
<accession>A0AAE3L114</accession>